<feature type="transmembrane region" description="Helical" evidence="6">
    <location>
        <begin position="217"/>
        <end position="234"/>
    </location>
</feature>
<dbReference type="KEGG" id="aba:Acid345_3278"/>
<dbReference type="Pfam" id="PF07690">
    <property type="entry name" value="MFS_1"/>
    <property type="match status" value="1"/>
</dbReference>
<reference evidence="7 8" key="1">
    <citation type="journal article" date="2009" name="Appl. Environ. Microbiol.">
        <title>Three genomes from the phylum Acidobacteria provide insight into the lifestyles of these microorganisms in soils.</title>
        <authorList>
            <person name="Ward N.L."/>
            <person name="Challacombe J.F."/>
            <person name="Janssen P.H."/>
            <person name="Henrissat B."/>
            <person name="Coutinho P.M."/>
            <person name="Wu M."/>
            <person name="Xie G."/>
            <person name="Haft D.H."/>
            <person name="Sait M."/>
            <person name="Badger J."/>
            <person name="Barabote R.D."/>
            <person name="Bradley B."/>
            <person name="Brettin T.S."/>
            <person name="Brinkac L.M."/>
            <person name="Bruce D."/>
            <person name="Creasy T."/>
            <person name="Daugherty S.C."/>
            <person name="Davidsen T.M."/>
            <person name="DeBoy R.T."/>
            <person name="Detter J.C."/>
            <person name="Dodson R.J."/>
            <person name="Durkin A.S."/>
            <person name="Ganapathy A."/>
            <person name="Gwinn-Giglio M."/>
            <person name="Han C.S."/>
            <person name="Khouri H."/>
            <person name="Kiss H."/>
            <person name="Kothari S.P."/>
            <person name="Madupu R."/>
            <person name="Nelson K.E."/>
            <person name="Nelson W.C."/>
            <person name="Paulsen I."/>
            <person name="Penn K."/>
            <person name="Ren Q."/>
            <person name="Rosovitz M.J."/>
            <person name="Selengut J.D."/>
            <person name="Shrivastava S."/>
            <person name="Sullivan S.A."/>
            <person name="Tapia R."/>
            <person name="Thompson L.S."/>
            <person name="Watkins K.L."/>
            <person name="Yang Q."/>
            <person name="Yu C."/>
            <person name="Zafar N."/>
            <person name="Zhou L."/>
            <person name="Kuske C.R."/>
        </authorList>
    </citation>
    <scope>NUCLEOTIDE SEQUENCE [LARGE SCALE GENOMIC DNA]</scope>
    <source>
        <strain evidence="7 8">Ellin345</strain>
    </source>
</reference>
<evidence type="ECO:0000256" key="6">
    <source>
        <dbReference type="SAM" id="Phobius"/>
    </source>
</evidence>
<keyword evidence="8" id="KW-1185">Reference proteome</keyword>
<proteinExistence type="predicted"/>
<evidence type="ECO:0000313" key="7">
    <source>
        <dbReference type="EMBL" id="ABF42279.1"/>
    </source>
</evidence>
<name>Q1ILH1_KORVE</name>
<dbReference type="EnsemblBacteria" id="ABF42279">
    <property type="protein sequence ID" value="ABF42279"/>
    <property type="gene ID" value="Acid345_3278"/>
</dbReference>
<protein>
    <submittedName>
        <fullName evidence="7">Major facilitator superfamily (MFS) transporter</fullName>
    </submittedName>
</protein>
<keyword evidence="4 6" id="KW-1133">Transmembrane helix</keyword>
<dbReference type="EMBL" id="CP000360">
    <property type="protein sequence ID" value="ABF42279.1"/>
    <property type="molecule type" value="Genomic_DNA"/>
</dbReference>
<accession>Q1ILH1</accession>
<sequence>MANLVSMMGSGMNGAALNWSILQTTHSEMSLSLLVVLQTIPAMLLMPFSGVIIDREDRRHLVMWLDAARGLLVLAVALLVLFHRSHMWELYFMNIIISIGFWLFWPTINALIQELSHEDQLASSNSLLMAGVQGGWLMAGAFVGFVYNHIGLGGVLLIDFATYVVSFLCYFGVRQGRHVVMPAQDNFNMPEHVAGDALKRYFHEMRESFTFIRQRRAVVLMGSAWSLFLAAMLTQAVTTSPISDRILHKGAVGYGWLNFGWAMGAFVSVAYAARTTSRMGARHAVTLCMTVLAVCSFLMGTSKILPLSIFLFFLMGSGRGWGGIAITTDMMQRVPKQLMGRVQNTFYFLGTGLQIFTALLVGYVAHHIGLARGLAIIGALYAVGAVAAIWPTGERVTELTEIPEISS</sequence>
<feature type="transmembrane region" description="Helical" evidence="6">
    <location>
        <begin position="307"/>
        <end position="326"/>
    </location>
</feature>
<dbReference type="HOGENOM" id="CLU_034180_13_0_0"/>
<dbReference type="Proteomes" id="UP000002432">
    <property type="component" value="Chromosome"/>
</dbReference>
<evidence type="ECO:0000256" key="3">
    <source>
        <dbReference type="ARBA" id="ARBA00022692"/>
    </source>
</evidence>
<dbReference type="eggNOG" id="COG2814">
    <property type="taxonomic scope" value="Bacteria"/>
</dbReference>
<evidence type="ECO:0000256" key="1">
    <source>
        <dbReference type="ARBA" id="ARBA00004651"/>
    </source>
</evidence>
<dbReference type="GO" id="GO:0022857">
    <property type="term" value="F:transmembrane transporter activity"/>
    <property type="evidence" value="ECO:0007669"/>
    <property type="project" value="InterPro"/>
</dbReference>
<keyword evidence="3 6" id="KW-0812">Transmembrane</keyword>
<feature type="transmembrane region" description="Helical" evidence="6">
    <location>
        <begin position="29"/>
        <end position="49"/>
    </location>
</feature>
<feature type="transmembrane region" description="Helical" evidence="6">
    <location>
        <begin position="88"/>
        <end position="105"/>
    </location>
</feature>
<dbReference type="CDD" id="cd06173">
    <property type="entry name" value="MFS_MefA_like"/>
    <property type="match status" value="1"/>
</dbReference>
<dbReference type="PANTHER" id="PTHR23513">
    <property type="entry name" value="INTEGRAL MEMBRANE EFFLUX PROTEIN-RELATED"/>
    <property type="match status" value="1"/>
</dbReference>
<feature type="transmembrane region" description="Helical" evidence="6">
    <location>
        <begin position="371"/>
        <end position="390"/>
    </location>
</feature>
<dbReference type="SUPFAM" id="SSF103473">
    <property type="entry name" value="MFS general substrate transporter"/>
    <property type="match status" value="1"/>
</dbReference>
<feature type="transmembrane region" description="Helical" evidence="6">
    <location>
        <begin position="254"/>
        <end position="272"/>
    </location>
</feature>
<dbReference type="InterPro" id="IPR011701">
    <property type="entry name" value="MFS"/>
</dbReference>
<dbReference type="Gene3D" id="1.20.1250.20">
    <property type="entry name" value="MFS general substrate transporter like domains"/>
    <property type="match status" value="1"/>
</dbReference>
<dbReference type="InterPro" id="IPR036259">
    <property type="entry name" value="MFS_trans_sf"/>
</dbReference>
<evidence type="ECO:0000256" key="4">
    <source>
        <dbReference type="ARBA" id="ARBA00022989"/>
    </source>
</evidence>
<evidence type="ECO:0000313" key="8">
    <source>
        <dbReference type="Proteomes" id="UP000002432"/>
    </source>
</evidence>
<evidence type="ECO:0000256" key="5">
    <source>
        <dbReference type="ARBA" id="ARBA00023136"/>
    </source>
</evidence>
<feature type="transmembrane region" description="Helical" evidence="6">
    <location>
        <begin position="153"/>
        <end position="173"/>
    </location>
</feature>
<comment type="subcellular location">
    <subcellularLocation>
        <location evidence="1">Cell membrane</location>
        <topology evidence="1">Multi-pass membrane protein</topology>
    </subcellularLocation>
</comment>
<gene>
    <name evidence="7" type="ordered locus">Acid345_3278</name>
</gene>
<feature type="transmembrane region" description="Helical" evidence="6">
    <location>
        <begin position="126"/>
        <end position="147"/>
    </location>
</feature>
<keyword evidence="2" id="KW-1003">Cell membrane</keyword>
<feature type="transmembrane region" description="Helical" evidence="6">
    <location>
        <begin position="61"/>
        <end position="82"/>
    </location>
</feature>
<evidence type="ECO:0000256" key="2">
    <source>
        <dbReference type="ARBA" id="ARBA00022475"/>
    </source>
</evidence>
<dbReference type="PANTHER" id="PTHR23513:SF6">
    <property type="entry name" value="MAJOR FACILITATOR SUPERFAMILY ASSOCIATED DOMAIN-CONTAINING PROTEIN"/>
    <property type="match status" value="1"/>
</dbReference>
<organism evidence="7 8">
    <name type="scientific">Koribacter versatilis (strain Ellin345)</name>
    <dbReference type="NCBI Taxonomy" id="204669"/>
    <lineage>
        <taxon>Bacteria</taxon>
        <taxon>Pseudomonadati</taxon>
        <taxon>Acidobacteriota</taxon>
        <taxon>Terriglobia</taxon>
        <taxon>Terriglobales</taxon>
        <taxon>Candidatus Korobacteraceae</taxon>
        <taxon>Candidatus Korobacter</taxon>
    </lineage>
</organism>
<feature type="transmembrane region" description="Helical" evidence="6">
    <location>
        <begin position="346"/>
        <end position="365"/>
    </location>
</feature>
<dbReference type="AlphaFoldDB" id="Q1ILH1"/>
<dbReference type="STRING" id="204669.Acid345_3278"/>
<feature type="transmembrane region" description="Helical" evidence="6">
    <location>
        <begin position="284"/>
        <end position="301"/>
    </location>
</feature>
<keyword evidence="5 6" id="KW-0472">Membrane</keyword>
<dbReference type="GO" id="GO:0005886">
    <property type="term" value="C:plasma membrane"/>
    <property type="evidence" value="ECO:0007669"/>
    <property type="project" value="UniProtKB-SubCell"/>
</dbReference>